<dbReference type="AlphaFoldDB" id="A0A2S5BG77"/>
<evidence type="ECO:0000256" key="1">
    <source>
        <dbReference type="SAM" id="MobiDB-lite"/>
    </source>
</evidence>
<sequence length="139" mass="15074">MEKIKAAMAHNKKDGVLPPPTCSSAGDGRYYTLDSVSVPQEKVERVDAAAVVDFAPAPLPEPVPMVETVAFEPARPVAVIETRVVEPQPVVRTQVIETTVFKKEEESSDRFLRQDELAPMPPAVPLVNPVIAHEPIIAA</sequence>
<proteinExistence type="predicted"/>
<dbReference type="EMBL" id="PJQD01000012">
    <property type="protein sequence ID" value="POY75775.1"/>
    <property type="molecule type" value="Genomic_DNA"/>
</dbReference>
<comment type="caution">
    <text evidence="2">The sequence shown here is derived from an EMBL/GenBank/DDBJ whole genome shotgun (WGS) entry which is preliminary data.</text>
</comment>
<dbReference type="Proteomes" id="UP000237144">
    <property type="component" value="Unassembled WGS sequence"/>
</dbReference>
<protein>
    <submittedName>
        <fullName evidence="2">Uncharacterized protein</fullName>
    </submittedName>
</protein>
<accession>A0A2S5BG77</accession>
<feature type="compositionally biased region" description="Basic and acidic residues" evidence="1">
    <location>
        <begin position="1"/>
        <end position="15"/>
    </location>
</feature>
<evidence type="ECO:0000313" key="2">
    <source>
        <dbReference type="EMBL" id="POY75775.1"/>
    </source>
</evidence>
<gene>
    <name evidence="2" type="ORF">BMF94_1185</name>
</gene>
<name>A0A2S5BG77_9BASI</name>
<evidence type="ECO:0000313" key="3">
    <source>
        <dbReference type="Proteomes" id="UP000237144"/>
    </source>
</evidence>
<organism evidence="2 3">
    <name type="scientific">Rhodotorula taiwanensis</name>
    <dbReference type="NCBI Taxonomy" id="741276"/>
    <lineage>
        <taxon>Eukaryota</taxon>
        <taxon>Fungi</taxon>
        <taxon>Dikarya</taxon>
        <taxon>Basidiomycota</taxon>
        <taxon>Pucciniomycotina</taxon>
        <taxon>Microbotryomycetes</taxon>
        <taxon>Sporidiobolales</taxon>
        <taxon>Sporidiobolaceae</taxon>
        <taxon>Rhodotorula</taxon>
    </lineage>
</organism>
<keyword evidence="3" id="KW-1185">Reference proteome</keyword>
<feature type="region of interest" description="Disordered" evidence="1">
    <location>
        <begin position="1"/>
        <end position="24"/>
    </location>
</feature>
<reference evidence="2 3" key="1">
    <citation type="journal article" date="2018" name="Front. Microbiol.">
        <title>Prospects for Fungal Bioremediation of Acidic Radioactive Waste Sites: Characterization and Genome Sequence of Rhodotorula taiwanensis MD1149.</title>
        <authorList>
            <person name="Tkavc R."/>
            <person name="Matrosova V.Y."/>
            <person name="Grichenko O.E."/>
            <person name="Gostincar C."/>
            <person name="Volpe R.P."/>
            <person name="Klimenkova P."/>
            <person name="Gaidamakova E.K."/>
            <person name="Zhou C.E."/>
            <person name="Stewart B.J."/>
            <person name="Lyman M.G."/>
            <person name="Malfatti S.A."/>
            <person name="Rubinfeld B."/>
            <person name="Courtot M."/>
            <person name="Singh J."/>
            <person name="Dalgard C.L."/>
            <person name="Hamilton T."/>
            <person name="Frey K.G."/>
            <person name="Gunde-Cimerman N."/>
            <person name="Dugan L."/>
            <person name="Daly M.J."/>
        </authorList>
    </citation>
    <scope>NUCLEOTIDE SEQUENCE [LARGE SCALE GENOMIC DNA]</scope>
    <source>
        <strain evidence="2 3">MD1149</strain>
    </source>
</reference>